<feature type="compositionally biased region" description="Low complexity" evidence="1">
    <location>
        <begin position="521"/>
        <end position="539"/>
    </location>
</feature>
<dbReference type="GO" id="GO:0016358">
    <property type="term" value="P:dendrite development"/>
    <property type="evidence" value="ECO:0007669"/>
    <property type="project" value="TreeGrafter"/>
</dbReference>
<dbReference type="GO" id="GO:0045202">
    <property type="term" value="C:synapse"/>
    <property type="evidence" value="ECO:0007669"/>
    <property type="project" value="TreeGrafter"/>
</dbReference>
<dbReference type="GO" id="GO:0043025">
    <property type="term" value="C:neuronal cell body"/>
    <property type="evidence" value="ECO:0007669"/>
    <property type="project" value="TreeGrafter"/>
</dbReference>
<dbReference type="OrthoDB" id="5371837at2759"/>
<evidence type="ECO:0000259" key="2">
    <source>
        <dbReference type="Pfam" id="PF25281"/>
    </source>
</evidence>
<feature type="region of interest" description="Disordered" evidence="1">
    <location>
        <begin position="961"/>
        <end position="1001"/>
    </location>
</feature>
<feature type="compositionally biased region" description="Polar residues" evidence="1">
    <location>
        <begin position="454"/>
        <end position="464"/>
    </location>
</feature>
<dbReference type="Gene3D" id="3.60.15.10">
    <property type="entry name" value="Ribonuclease Z/Hydroxyacylglutathione hydrolase-like"/>
    <property type="match status" value="1"/>
</dbReference>
<dbReference type="GO" id="GO:0003779">
    <property type="term" value="F:actin binding"/>
    <property type="evidence" value="ECO:0007669"/>
    <property type="project" value="TreeGrafter"/>
</dbReference>
<sequence length="1124" mass="125376">MSNEQYAISFSNESTFEFSLLINTSQSQFKTSFKQLLQSEHKQKFLLNLTFDYNQNGDLNLSDSLLTCDDIHSYLSLYHTSGTTLDLIMNQKMLDSNKNWRHLDKQAQVSVKPIQSVVASQPCHQFDDFVQLLEPYLNQRPVDQLMDAPICTGTLKIQRPSLYIFPAGQGDSCYFAINGFTMLINGGHHRLKPCFWKFVNMLEQIDAVLVTHTDSDSLGGLTSLFQKKASSVDVKPRVSVLLANLIGSHSSPAMHSSPNKAANLIVNELPNCAGNKSDSDLILEAIDRLQIKLQPLVIQRPLAEKVKLNYDHFKLYYKAYYGSLDLYLLSPNVQSTEFRDFCAQQQTMLSKMHKSHLAVNQVHRNLAASHLASSVCLLVWQPSYKADSANTALRLLFTGNCPQHVLFNALDKLKDFDLLHHPVHKIKSDLDQNQQYYNAIRKEHKVVKEPANPSKLNTSMSKSNGADVKKTAARPPKAAAPVPPKKTDTSINKPLADKKPVAVSSRQSLNSAKATKASVESKPAAAAKQPAGKQSAKPAVPRPVKSEPARKTSSAKLPPVKKDAKSSKTLSLSIEPAQCEPEQSGPACEPAVLQCELKESVVVEQNYVNNVVVVESDNVEQIEQVEQVEVVEQVIEQQVVEHEQEVVEREVSEVDRMHDQEVVEMIEEKSADVEQVVEESNQSRNLVVDEEEFEQQEHQLQAQETHVVQMEEERLGEREDGVLVGEVKGHVVEEQEAAPLVLKEEQRLGEQEDVVSVGDVRGEVMEEQEAAPLVLKEEQRLGEQEDVVSVGDVRGEVMEEQEMVPMVQSEHGEEPMANAEDGNQVEKAYSNESPNLSPVKKDFCEQNGLGEHLNAPVSEDQISSVENGNLDENTDEIVSGNIEKREHGCNDDIMTRSFIEDASDPNSNPFNPVKPLNESCDLNRTHELFQDEESSNTSKTEDLVNLVETIKIDQNHEVNLLELPSPVNPENVGISSKRSAQPGSPSQNSDAKSLKNTSASSALKSARSAPIHPVYVELAYIPAHGNPSYVDADFFKRVRARHYVLSAVDFGEPILNALLDGKETWEDKNLQVTLVPTYESDVLRRWFENNQERLARLKVEITPAARHSIVTIDENPDLNCQAYK</sequence>
<protein>
    <submittedName>
        <fullName evidence="3">Microtubule-associated futsch</fullName>
    </submittedName>
</protein>
<organism evidence="3 4">
    <name type="scientific">Brachionus plicatilis</name>
    <name type="common">Marine rotifer</name>
    <name type="synonym">Brachionus muelleri</name>
    <dbReference type="NCBI Taxonomy" id="10195"/>
    <lineage>
        <taxon>Eukaryota</taxon>
        <taxon>Metazoa</taxon>
        <taxon>Spiralia</taxon>
        <taxon>Gnathifera</taxon>
        <taxon>Rotifera</taxon>
        <taxon>Eurotatoria</taxon>
        <taxon>Monogononta</taxon>
        <taxon>Pseudotrocha</taxon>
        <taxon>Ploima</taxon>
        <taxon>Brachionidae</taxon>
        <taxon>Brachionus</taxon>
    </lineage>
</organism>
<dbReference type="Pfam" id="PF25281">
    <property type="entry name" value="MBL_MAP1B"/>
    <property type="match status" value="1"/>
</dbReference>
<dbReference type="SUPFAM" id="SSF56281">
    <property type="entry name" value="Metallo-hydrolase/oxidoreductase"/>
    <property type="match status" value="1"/>
</dbReference>
<dbReference type="GO" id="GO:0005875">
    <property type="term" value="C:microtubule associated complex"/>
    <property type="evidence" value="ECO:0007669"/>
    <property type="project" value="TreeGrafter"/>
</dbReference>
<dbReference type="InterPro" id="IPR057480">
    <property type="entry name" value="MAP1A/B/S-like_MBL"/>
</dbReference>
<comment type="caution">
    <text evidence="3">The sequence shown here is derived from an EMBL/GenBank/DDBJ whole genome shotgun (WGS) entry which is preliminary data.</text>
</comment>
<dbReference type="STRING" id="10195.A0A3M7S7G3"/>
<dbReference type="GO" id="GO:0008017">
    <property type="term" value="F:microtubule binding"/>
    <property type="evidence" value="ECO:0007669"/>
    <property type="project" value="InterPro"/>
</dbReference>
<dbReference type="Proteomes" id="UP000276133">
    <property type="component" value="Unassembled WGS sequence"/>
</dbReference>
<dbReference type="GO" id="GO:0031114">
    <property type="term" value="P:regulation of microtubule depolymerization"/>
    <property type="evidence" value="ECO:0007669"/>
    <property type="project" value="TreeGrafter"/>
</dbReference>
<dbReference type="GO" id="GO:0005829">
    <property type="term" value="C:cytosol"/>
    <property type="evidence" value="ECO:0007669"/>
    <property type="project" value="TreeGrafter"/>
</dbReference>
<feature type="compositionally biased region" description="Polar residues" evidence="1">
    <location>
        <begin position="973"/>
        <end position="997"/>
    </location>
</feature>
<feature type="compositionally biased region" description="Polar residues" evidence="1">
    <location>
        <begin position="504"/>
        <end position="513"/>
    </location>
</feature>
<gene>
    <name evidence="3" type="ORF">BpHYR1_054486</name>
</gene>
<feature type="non-terminal residue" evidence="3">
    <location>
        <position position="1124"/>
    </location>
</feature>
<dbReference type="GO" id="GO:0000226">
    <property type="term" value="P:microtubule cytoskeleton organization"/>
    <property type="evidence" value="ECO:0007669"/>
    <property type="project" value="InterPro"/>
</dbReference>
<feature type="domain" description="Microtubule-associated protein 1A/B/S-like MBL-like" evidence="2">
    <location>
        <begin position="144"/>
        <end position="427"/>
    </location>
</feature>
<dbReference type="GO" id="GO:0005874">
    <property type="term" value="C:microtubule"/>
    <property type="evidence" value="ECO:0007669"/>
    <property type="project" value="InterPro"/>
</dbReference>
<keyword evidence="4" id="KW-1185">Reference proteome</keyword>
<dbReference type="GO" id="GO:0007409">
    <property type="term" value="P:axonogenesis"/>
    <property type="evidence" value="ECO:0007669"/>
    <property type="project" value="TreeGrafter"/>
</dbReference>
<dbReference type="InterPro" id="IPR036866">
    <property type="entry name" value="RibonucZ/Hydroxyglut_hydro"/>
</dbReference>
<dbReference type="InterPro" id="IPR026074">
    <property type="entry name" value="MAP1"/>
</dbReference>
<evidence type="ECO:0000256" key="1">
    <source>
        <dbReference type="SAM" id="MobiDB-lite"/>
    </source>
</evidence>
<evidence type="ECO:0000313" key="4">
    <source>
        <dbReference type="Proteomes" id="UP000276133"/>
    </source>
</evidence>
<dbReference type="PANTHER" id="PTHR13843:SF12">
    <property type="entry name" value="ATPASE F1_V1_A1 COMPLEX ALPHA_BETA SUBUNIT NUCLEOTIDE-BINDING DOMAIN-CONTAINING PROTEIN"/>
    <property type="match status" value="1"/>
</dbReference>
<dbReference type="AlphaFoldDB" id="A0A3M7S7G3"/>
<feature type="region of interest" description="Disordered" evidence="1">
    <location>
        <begin position="445"/>
        <end position="569"/>
    </location>
</feature>
<evidence type="ECO:0000313" key="3">
    <source>
        <dbReference type="EMBL" id="RNA31773.1"/>
    </source>
</evidence>
<accession>A0A3M7S7G3</accession>
<name>A0A3M7S7G3_BRAPC</name>
<dbReference type="PANTHER" id="PTHR13843">
    <property type="entry name" value="MICROTUBULE-ASSOCIATED PROTEIN"/>
    <property type="match status" value="1"/>
</dbReference>
<reference evidence="3 4" key="1">
    <citation type="journal article" date="2018" name="Sci. Rep.">
        <title>Genomic signatures of local adaptation to the degree of environmental predictability in rotifers.</title>
        <authorList>
            <person name="Franch-Gras L."/>
            <person name="Hahn C."/>
            <person name="Garcia-Roger E.M."/>
            <person name="Carmona M.J."/>
            <person name="Serra M."/>
            <person name="Gomez A."/>
        </authorList>
    </citation>
    <scope>NUCLEOTIDE SEQUENCE [LARGE SCALE GENOMIC DNA]</scope>
    <source>
        <strain evidence="3">HYR1</strain>
    </source>
</reference>
<proteinExistence type="predicted"/>
<dbReference type="GO" id="GO:0030425">
    <property type="term" value="C:dendrite"/>
    <property type="evidence" value="ECO:0007669"/>
    <property type="project" value="TreeGrafter"/>
</dbReference>
<dbReference type="EMBL" id="REGN01001895">
    <property type="protein sequence ID" value="RNA31773.1"/>
    <property type="molecule type" value="Genomic_DNA"/>
</dbReference>